<dbReference type="RefSeq" id="WP_190425641.1">
    <property type="nucleotide sequence ID" value="NZ_JAAOCA010000041.1"/>
</dbReference>
<dbReference type="Pfam" id="PF19305">
    <property type="entry name" value="MmgE_PrpD_C"/>
    <property type="match status" value="1"/>
</dbReference>
<comment type="caution">
    <text evidence="4">The sequence shown here is derived from an EMBL/GenBank/DDBJ whole genome shotgun (WGS) entry which is preliminary data.</text>
</comment>
<accession>A0ABR7Z8V1</accession>
<feature type="domain" description="MmgE/PrpD N-terminal" evidence="2">
    <location>
        <begin position="9"/>
        <end position="245"/>
    </location>
</feature>
<dbReference type="InterPro" id="IPR045337">
    <property type="entry name" value="MmgE_PrpD_C"/>
</dbReference>
<name>A0ABR7Z8V1_9PSED</name>
<evidence type="ECO:0000313" key="4">
    <source>
        <dbReference type="EMBL" id="MBD1601761.1"/>
    </source>
</evidence>
<dbReference type="InterPro" id="IPR042188">
    <property type="entry name" value="MmgE/PrpD_sf_2"/>
</dbReference>
<dbReference type="SUPFAM" id="SSF103378">
    <property type="entry name" value="2-methylcitrate dehydratase PrpD"/>
    <property type="match status" value="1"/>
</dbReference>
<dbReference type="Gene3D" id="3.30.1330.120">
    <property type="entry name" value="2-methylcitrate dehydratase PrpD"/>
    <property type="match status" value="1"/>
</dbReference>
<dbReference type="Pfam" id="PF03972">
    <property type="entry name" value="MmgE_PrpD_N"/>
    <property type="match status" value="1"/>
</dbReference>
<evidence type="ECO:0000256" key="1">
    <source>
        <dbReference type="ARBA" id="ARBA00006174"/>
    </source>
</evidence>
<dbReference type="PANTHER" id="PTHR16943:SF8">
    <property type="entry name" value="2-METHYLCITRATE DEHYDRATASE"/>
    <property type="match status" value="1"/>
</dbReference>
<evidence type="ECO:0000259" key="3">
    <source>
        <dbReference type="Pfam" id="PF19305"/>
    </source>
</evidence>
<feature type="domain" description="MmgE/PrpD C-terminal" evidence="3">
    <location>
        <begin position="265"/>
        <end position="416"/>
    </location>
</feature>
<dbReference type="InterPro" id="IPR045336">
    <property type="entry name" value="MmgE_PrpD_N"/>
</dbReference>
<dbReference type="Proteomes" id="UP000805841">
    <property type="component" value="Unassembled WGS sequence"/>
</dbReference>
<dbReference type="PANTHER" id="PTHR16943">
    <property type="entry name" value="2-METHYLCITRATE DEHYDRATASE-RELATED"/>
    <property type="match status" value="1"/>
</dbReference>
<protein>
    <submittedName>
        <fullName evidence="4">MmgE/PrpD family protein</fullName>
    </submittedName>
</protein>
<sequence>MPAEPITSRLAQRLTALAYDDLPVTVIDKAKALMADTLLVAAAGQASPLGTQLRAAVTASIGRSRLWFVEGGVCMGPVEAAFVNTLHAGALGYDSVNYKVHADLICLPAAWAMAEHTGASSRELLTAFVAAIETVSRLSRSAIGKAAGWADTAIYGGIGAAVAAGLLLKLPPAQMSHALGLAMAQAAGTQQASLESVASRRLQPAFAARNGVFAAQLAAAGATAPSQALEGRFGLRALYQSGDDKRLFQGLWQDWQLLDTALKRYAICACSQAAVAALEQLQALHHLREDQVLEIVGYVSPFMFRYVGAEFNLQGDLGMLAQHNLRYHLASTFLRGPITFEHLQPQALHDPDIIALLHKVHLRVDPHNDNDFAPATVSLTLLDGQTLRYTQQDVPGSSHAPLSTVELAIKAEQCSTAAGIGAGALLAKVSAFERLASLEAFWY</sequence>
<dbReference type="InterPro" id="IPR042183">
    <property type="entry name" value="MmgE/PrpD_sf_1"/>
</dbReference>
<dbReference type="EMBL" id="JAAOCA010000041">
    <property type="protein sequence ID" value="MBD1601761.1"/>
    <property type="molecule type" value="Genomic_DNA"/>
</dbReference>
<evidence type="ECO:0000313" key="5">
    <source>
        <dbReference type="Proteomes" id="UP000805841"/>
    </source>
</evidence>
<proteinExistence type="inferred from homology"/>
<gene>
    <name evidence="4" type="ORF">HAQ05_24080</name>
</gene>
<dbReference type="InterPro" id="IPR005656">
    <property type="entry name" value="MmgE_PrpD"/>
</dbReference>
<dbReference type="Gene3D" id="1.10.4100.10">
    <property type="entry name" value="2-methylcitrate dehydratase PrpD"/>
    <property type="match status" value="1"/>
</dbReference>
<organism evidence="4 5">
    <name type="scientific">Pseudomonas typographi</name>
    <dbReference type="NCBI Taxonomy" id="2715964"/>
    <lineage>
        <taxon>Bacteria</taxon>
        <taxon>Pseudomonadati</taxon>
        <taxon>Pseudomonadota</taxon>
        <taxon>Gammaproteobacteria</taxon>
        <taxon>Pseudomonadales</taxon>
        <taxon>Pseudomonadaceae</taxon>
        <taxon>Pseudomonas</taxon>
    </lineage>
</organism>
<dbReference type="InterPro" id="IPR036148">
    <property type="entry name" value="MmgE/PrpD_sf"/>
</dbReference>
<evidence type="ECO:0000259" key="2">
    <source>
        <dbReference type="Pfam" id="PF03972"/>
    </source>
</evidence>
<comment type="similarity">
    <text evidence="1">Belongs to the PrpD family.</text>
</comment>
<keyword evidence="5" id="KW-1185">Reference proteome</keyword>
<reference evidence="4 5" key="1">
    <citation type="journal article" date="2020" name="Insects">
        <title>Bacteria Belonging to Pseudomonas typographi sp. nov. from the Bark Beetle Ips typographus Have Genomic Potential to Aid in the Host Ecology.</title>
        <authorList>
            <person name="Peral-Aranega E."/>
            <person name="Saati-Santamaria Z."/>
            <person name="Kolarik M."/>
            <person name="Rivas R."/>
            <person name="Garcia-Fraile P."/>
        </authorList>
    </citation>
    <scope>NUCLEOTIDE SEQUENCE [LARGE SCALE GENOMIC DNA]</scope>
    <source>
        <strain evidence="4 5">CA3A</strain>
    </source>
</reference>